<dbReference type="PANTHER" id="PTHR12998:SF0">
    <property type="entry name" value="TRNA:M(4)X MODIFICATION ENZYME TRM13 HOMOLOG"/>
    <property type="match status" value="1"/>
</dbReference>
<evidence type="ECO:0000256" key="13">
    <source>
        <dbReference type="ARBA" id="ARBA00048635"/>
    </source>
</evidence>
<evidence type="ECO:0000256" key="16">
    <source>
        <dbReference type="SAM" id="MobiDB-lite"/>
    </source>
</evidence>
<dbReference type="EMBL" id="JAIXMP010000039">
    <property type="protein sequence ID" value="KAI9248294.1"/>
    <property type="molecule type" value="Genomic_DNA"/>
</dbReference>
<keyword evidence="11 15" id="KW-0862">Zinc</keyword>
<feature type="region of interest" description="Disordered" evidence="16">
    <location>
        <begin position="387"/>
        <end position="414"/>
    </location>
</feature>
<dbReference type="Proteomes" id="UP001209540">
    <property type="component" value="Unassembled WGS sequence"/>
</dbReference>
<gene>
    <name evidence="18" type="ORF">BDA99DRAFT_232974</name>
</gene>
<reference evidence="18" key="1">
    <citation type="journal article" date="2022" name="IScience">
        <title>Evolution of zygomycete secretomes and the origins of terrestrial fungal ecologies.</title>
        <authorList>
            <person name="Chang Y."/>
            <person name="Wang Y."/>
            <person name="Mondo S."/>
            <person name="Ahrendt S."/>
            <person name="Andreopoulos W."/>
            <person name="Barry K."/>
            <person name="Beard J."/>
            <person name="Benny G.L."/>
            <person name="Blankenship S."/>
            <person name="Bonito G."/>
            <person name="Cuomo C."/>
            <person name="Desiro A."/>
            <person name="Gervers K.A."/>
            <person name="Hundley H."/>
            <person name="Kuo A."/>
            <person name="LaButti K."/>
            <person name="Lang B.F."/>
            <person name="Lipzen A."/>
            <person name="O'Donnell K."/>
            <person name="Pangilinan J."/>
            <person name="Reynolds N."/>
            <person name="Sandor L."/>
            <person name="Smith M.E."/>
            <person name="Tsang A."/>
            <person name="Grigoriev I.V."/>
            <person name="Stajich J.E."/>
            <person name="Spatafora J.W."/>
        </authorList>
    </citation>
    <scope>NUCLEOTIDE SEQUENCE</scope>
    <source>
        <strain evidence="18">RSA 2281</strain>
    </source>
</reference>
<evidence type="ECO:0000256" key="2">
    <source>
        <dbReference type="ARBA" id="ARBA00005265"/>
    </source>
</evidence>
<dbReference type="InterPro" id="IPR022776">
    <property type="entry name" value="TRM13/UPF0224_CHHC_Znf_dom"/>
</dbReference>
<evidence type="ECO:0000256" key="4">
    <source>
        <dbReference type="ARBA" id="ARBA00015883"/>
    </source>
</evidence>
<evidence type="ECO:0000256" key="12">
    <source>
        <dbReference type="ARBA" id="ARBA00048165"/>
    </source>
</evidence>
<evidence type="ECO:0000313" key="19">
    <source>
        <dbReference type="Proteomes" id="UP001209540"/>
    </source>
</evidence>
<dbReference type="InterPro" id="IPR007871">
    <property type="entry name" value="Methyltransferase_TRM13"/>
</dbReference>
<dbReference type="PANTHER" id="PTHR12998">
    <property type="entry name" value="TRNA:M(4)X MODIFICATION ENZYME TRM13 HOMOLOG"/>
    <property type="match status" value="1"/>
</dbReference>
<dbReference type="InterPro" id="IPR039044">
    <property type="entry name" value="Trm13"/>
</dbReference>
<keyword evidence="10 15" id="KW-0863">Zinc-finger</keyword>
<dbReference type="Pfam" id="PF05253">
    <property type="entry name" value="zf-U11-48K"/>
    <property type="match status" value="1"/>
</dbReference>
<dbReference type="InterPro" id="IPR021721">
    <property type="entry name" value="Znf_CCCH-type_TRM13"/>
</dbReference>
<evidence type="ECO:0000256" key="7">
    <source>
        <dbReference type="ARBA" id="ARBA00022691"/>
    </source>
</evidence>
<keyword evidence="8 15" id="KW-0819">tRNA processing</keyword>
<keyword evidence="7 15" id="KW-0949">S-adenosyl-L-methionine</keyword>
<dbReference type="GO" id="GO:0106050">
    <property type="term" value="F:tRNA 2'-O-methyltransferase activity"/>
    <property type="evidence" value="ECO:0007669"/>
    <property type="project" value="UniProtKB-UniRule"/>
</dbReference>
<organism evidence="18 19">
    <name type="scientific">Phascolomyces articulosus</name>
    <dbReference type="NCBI Taxonomy" id="60185"/>
    <lineage>
        <taxon>Eukaryota</taxon>
        <taxon>Fungi</taxon>
        <taxon>Fungi incertae sedis</taxon>
        <taxon>Mucoromycota</taxon>
        <taxon>Mucoromycotina</taxon>
        <taxon>Mucoromycetes</taxon>
        <taxon>Mucorales</taxon>
        <taxon>Lichtheimiaceae</taxon>
        <taxon>Phascolomyces</taxon>
    </lineage>
</organism>
<dbReference type="GO" id="GO:0008270">
    <property type="term" value="F:zinc ion binding"/>
    <property type="evidence" value="ECO:0007669"/>
    <property type="project" value="UniProtKB-KW"/>
</dbReference>
<dbReference type="Pfam" id="PF11722">
    <property type="entry name" value="zf-TRM13_CCCH"/>
    <property type="match status" value="1"/>
</dbReference>
<comment type="catalytic activity">
    <reaction evidence="13 15">
        <text>cytidine(4) in tRNA(Gly)(GCC) + S-adenosyl-L-methionine = 2'-O-methylcytidine(4) in tRNA(Gly)(GCC) + S-adenosyl-L-homocysteine + H(+)</text>
        <dbReference type="Rhea" id="RHEA:43192"/>
        <dbReference type="Rhea" id="RHEA-COMP:10399"/>
        <dbReference type="Rhea" id="RHEA-COMP:10400"/>
        <dbReference type="ChEBI" id="CHEBI:15378"/>
        <dbReference type="ChEBI" id="CHEBI:57856"/>
        <dbReference type="ChEBI" id="CHEBI:59789"/>
        <dbReference type="ChEBI" id="CHEBI:74495"/>
        <dbReference type="ChEBI" id="CHEBI:82748"/>
        <dbReference type="EC" id="2.1.1.225"/>
    </reaction>
</comment>
<dbReference type="AlphaFoldDB" id="A0AAD5P927"/>
<evidence type="ECO:0000256" key="6">
    <source>
        <dbReference type="ARBA" id="ARBA00022679"/>
    </source>
</evidence>
<dbReference type="GO" id="GO:0030488">
    <property type="term" value="P:tRNA methylation"/>
    <property type="evidence" value="ECO:0007669"/>
    <property type="project" value="InterPro"/>
</dbReference>
<evidence type="ECO:0000256" key="5">
    <source>
        <dbReference type="ARBA" id="ARBA00022603"/>
    </source>
</evidence>
<dbReference type="EC" id="2.1.1.225" evidence="3 15"/>
<keyword evidence="19" id="KW-1185">Reference proteome</keyword>
<evidence type="ECO:0000256" key="8">
    <source>
        <dbReference type="ARBA" id="ARBA00022694"/>
    </source>
</evidence>
<comment type="function">
    <text evidence="1 15">tRNA methylase which 2'-O-methylates cytidine(4) in tRNA(Pro) and tRNA(Gly)(GCC), and adenosine(4) in tRNA(His).</text>
</comment>
<evidence type="ECO:0000256" key="11">
    <source>
        <dbReference type="ARBA" id="ARBA00022833"/>
    </source>
</evidence>
<dbReference type="Pfam" id="PF05206">
    <property type="entry name" value="TRM13"/>
    <property type="match status" value="1"/>
</dbReference>
<comment type="caution">
    <text evidence="18">The sequence shown here is derived from an EMBL/GenBank/DDBJ whole genome shotgun (WGS) entry which is preliminary data.</text>
</comment>
<evidence type="ECO:0000256" key="10">
    <source>
        <dbReference type="ARBA" id="ARBA00022771"/>
    </source>
</evidence>
<dbReference type="PROSITE" id="PS51800">
    <property type="entry name" value="ZF_CHHC_U11_48K"/>
    <property type="match status" value="1"/>
</dbReference>
<comment type="catalytic activity">
    <reaction evidence="14 15">
        <text>adenosine(4) in tRNA(His) + S-adenosyl-L-methionine = 2'-O-methyladenosine(4) in tRNA(His) + S-adenosyl-L-homocysteine + H(+)</text>
        <dbReference type="Rhea" id="RHEA:43196"/>
        <dbReference type="Rhea" id="RHEA-COMP:10401"/>
        <dbReference type="Rhea" id="RHEA-COMP:10402"/>
        <dbReference type="ChEBI" id="CHEBI:15378"/>
        <dbReference type="ChEBI" id="CHEBI:57856"/>
        <dbReference type="ChEBI" id="CHEBI:59789"/>
        <dbReference type="ChEBI" id="CHEBI:74411"/>
        <dbReference type="ChEBI" id="CHEBI:74477"/>
        <dbReference type="EC" id="2.1.1.225"/>
    </reaction>
</comment>
<evidence type="ECO:0000256" key="14">
    <source>
        <dbReference type="ARBA" id="ARBA00049393"/>
    </source>
</evidence>
<feature type="region of interest" description="Disordered" evidence="16">
    <location>
        <begin position="1"/>
        <end position="35"/>
    </location>
</feature>
<evidence type="ECO:0000256" key="9">
    <source>
        <dbReference type="ARBA" id="ARBA00022723"/>
    </source>
</evidence>
<comment type="similarity">
    <text evidence="2 15">Belongs to the methyltransferase TRM13 family.</text>
</comment>
<keyword evidence="6 15" id="KW-0808">Transferase</keyword>
<feature type="domain" description="CHHC U11-48K-type" evidence="17">
    <location>
        <begin position="75"/>
        <end position="102"/>
    </location>
</feature>
<proteinExistence type="inferred from homology"/>
<evidence type="ECO:0000259" key="17">
    <source>
        <dbReference type="PROSITE" id="PS51800"/>
    </source>
</evidence>
<evidence type="ECO:0000256" key="1">
    <source>
        <dbReference type="ARBA" id="ARBA00002267"/>
    </source>
</evidence>
<protein>
    <recommendedName>
        <fullName evidence="4 15">tRNA:m(4)X modification enzyme TRM13</fullName>
        <ecNumber evidence="3 15">2.1.1.225</ecNumber>
    </recommendedName>
</protein>
<sequence>MPKEPHAKPSEIAQRKKKKQKVEEPVPPPPDKPQQCHYWVARKRRYCSLPAKKTNKYCGEHLNQQQQNEGDSDRRVPCPYDNSHTVYEKDLENHMKTKCNSRPREPDVYHHLNINCTIPLSAEELEFQKNIYSHKQMHAQPWITRVQLAELSQQELGTLIDKEKRIHVPEIKTLILKHDVAESKRHNLKQTKHLDQQSSLIGHMADSGMLDNKEACFIEFGAGKAELSSFVKSAVAETNGEATYVLVDRKLVRNKTDNTLLGQGSQRSTVQRVTIDIKDLNLSKVQALSDKDGKRKKVVALSKHLCGSATDITLKCLMNYVENEKRVGNKSPISGIIIALCCHQLCRYEMYPNTVYLEENGFNKVDFARICKMSSWAICGRRPQEGEQEDEHATVAQDAEDADQTTGHYSGLDHSDREKIGYQCKRAIDMGRVRYLENFGFNAKLVYYVDSATSLENCALIATPRDE</sequence>
<evidence type="ECO:0000256" key="3">
    <source>
        <dbReference type="ARBA" id="ARBA00012810"/>
    </source>
</evidence>
<keyword evidence="9 15" id="KW-0479">Metal-binding</keyword>
<keyword evidence="5 15" id="KW-0489">Methyltransferase</keyword>
<reference evidence="18" key="2">
    <citation type="submission" date="2023-02" db="EMBL/GenBank/DDBJ databases">
        <authorList>
            <consortium name="DOE Joint Genome Institute"/>
            <person name="Mondo S.J."/>
            <person name="Chang Y."/>
            <person name="Wang Y."/>
            <person name="Ahrendt S."/>
            <person name="Andreopoulos W."/>
            <person name="Barry K."/>
            <person name="Beard J."/>
            <person name="Benny G.L."/>
            <person name="Blankenship S."/>
            <person name="Bonito G."/>
            <person name="Cuomo C."/>
            <person name="Desiro A."/>
            <person name="Gervers K.A."/>
            <person name="Hundley H."/>
            <person name="Kuo A."/>
            <person name="LaButti K."/>
            <person name="Lang B.F."/>
            <person name="Lipzen A."/>
            <person name="O'Donnell K."/>
            <person name="Pangilinan J."/>
            <person name="Reynolds N."/>
            <person name="Sandor L."/>
            <person name="Smith M.W."/>
            <person name="Tsang A."/>
            <person name="Grigoriev I.V."/>
            <person name="Stajich J.E."/>
            <person name="Spatafora J.W."/>
        </authorList>
    </citation>
    <scope>NUCLEOTIDE SEQUENCE</scope>
    <source>
        <strain evidence="18">RSA 2281</strain>
    </source>
</reference>
<name>A0AAD5P927_9FUNG</name>
<evidence type="ECO:0000256" key="15">
    <source>
        <dbReference type="RuleBase" id="RU367103"/>
    </source>
</evidence>
<comment type="catalytic activity">
    <reaction evidence="12 15">
        <text>cytidine(4) in tRNA(Pro) + S-adenosyl-L-methionine = 2'-O-methylcytidine(4) in tRNA(Pro) + S-adenosyl-L-homocysteine + H(+)</text>
        <dbReference type="Rhea" id="RHEA:32767"/>
        <dbReference type="Rhea" id="RHEA-COMP:10397"/>
        <dbReference type="Rhea" id="RHEA-COMP:10398"/>
        <dbReference type="ChEBI" id="CHEBI:15378"/>
        <dbReference type="ChEBI" id="CHEBI:57856"/>
        <dbReference type="ChEBI" id="CHEBI:59789"/>
        <dbReference type="ChEBI" id="CHEBI:74495"/>
        <dbReference type="ChEBI" id="CHEBI:82748"/>
        <dbReference type="EC" id="2.1.1.225"/>
    </reaction>
</comment>
<evidence type="ECO:0000313" key="18">
    <source>
        <dbReference type="EMBL" id="KAI9248294.1"/>
    </source>
</evidence>
<accession>A0AAD5P927</accession>